<dbReference type="PANTHER" id="PTHR44757">
    <property type="entry name" value="DIGUANYLATE CYCLASE DGCP"/>
    <property type="match status" value="1"/>
</dbReference>
<dbReference type="PANTHER" id="PTHR44757:SF2">
    <property type="entry name" value="BIOFILM ARCHITECTURE MAINTENANCE PROTEIN MBAA"/>
    <property type="match status" value="1"/>
</dbReference>
<dbReference type="Proteomes" id="UP000289954">
    <property type="component" value="Unassembled WGS sequence"/>
</dbReference>
<sequence length="346" mass="37279">MDDDLTLLADRLSHAVGDYRTTAATTVAELAHAVDVIDADLPMARLDVLFRSPHVATVAVRDVEDHGRLGLVTRTRYTAAMTGRLGFGRAVHARRTTGDIADWAPLVTTPDAPVSEIAVKAMERHGERRYDDVLVAGAVWGVASTADLVHSLSTQLAVRSLHDPLTGLEHRSMLHHRLAQRCADEWGTTARVALLLLDVRDFRGLNVRRGHAFGDVVLAALGARLRAVAPVRTDVARTGGDELALVATLHVRDDDHAAEVAEGLRAQVVERLAAAAQGVDPADWPALHSVAVCSGPGSGTPDELLRDAQRRLGETKSAWRRRAVLDLPEVRSLLGHPDDAVEVVDL</sequence>
<keyword evidence="3" id="KW-1185">Reference proteome</keyword>
<dbReference type="Gene3D" id="3.30.70.270">
    <property type="match status" value="1"/>
</dbReference>
<evidence type="ECO:0000259" key="1">
    <source>
        <dbReference type="PROSITE" id="PS50887"/>
    </source>
</evidence>
<reference evidence="2 3" key="1">
    <citation type="submission" date="2019-01" db="EMBL/GenBank/DDBJ databases">
        <title>Draft genome sequence of Cellulomonas takizawaensis strain TKZ-21.</title>
        <authorList>
            <person name="Yamamura H."/>
            <person name="Hayashi T."/>
            <person name="Hamada M."/>
            <person name="Serisawa Y."/>
            <person name="Matsuyama K."/>
            <person name="Nakagawa Y."/>
            <person name="Otoguro M."/>
            <person name="Yanagida F."/>
            <person name="Hayakawa M."/>
        </authorList>
    </citation>
    <scope>NUCLEOTIDE SEQUENCE [LARGE SCALE GENOMIC DNA]</scope>
    <source>
        <strain evidence="2 3">NBRC12680</strain>
    </source>
</reference>
<dbReference type="AlphaFoldDB" id="A0A402DPN2"/>
<protein>
    <recommendedName>
        <fullName evidence="1">GGDEF domain-containing protein</fullName>
    </recommendedName>
</protein>
<dbReference type="RefSeq" id="WP_130780690.1">
    <property type="nucleotide sequence ID" value="NZ_BIMR01000069.1"/>
</dbReference>
<evidence type="ECO:0000313" key="3">
    <source>
        <dbReference type="Proteomes" id="UP000289954"/>
    </source>
</evidence>
<dbReference type="SUPFAM" id="SSF55073">
    <property type="entry name" value="Nucleotide cyclase"/>
    <property type="match status" value="1"/>
</dbReference>
<accession>A0A402DPN2</accession>
<proteinExistence type="predicted"/>
<dbReference type="EMBL" id="BIMR01000069">
    <property type="protein sequence ID" value="GCE76085.1"/>
    <property type="molecule type" value="Genomic_DNA"/>
</dbReference>
<dbReference type="InterPro" id="IPR029787">
    <property type="entry name" value="Nucleotide_cyclase"/>
</dbReference>
<comment type="caution">
    <text evidence="2">The sequence shown here is derived from an EMBL/GenBank/DDBJ whole genome shotgun (WGS) entry which is preliminary data.</text>
</comment>
<dbReference type="NCBIfam" id="TIGR00254">
    <property type="entry name" value="GGDEF"/>
    <property type="match status" value="1"/>
</dbReference>
<dbReference type="InterPro" id="IPR000160">
    <property type="entry name" value="GGDEF_dom"/>
</dbReference>
<dbReference type="InterPro" id="IPR043128">
    <property type="entry name" value="Rev_trsase/Diguanyl_cyclase"/>
</dbReference>
<dbReference type="PROSITE" id="PS50887">
    <property type="entry name" value="GGDEF"/>
    <property type="match status" value="1"/>
</dbReference>
<dbReference type="CDD" id="cd01949">
    <property type="entry name" value="GGDEF"/>
    <property type="match status" value="1"/>
</dbReference>
<name>A0A402DPN2_9CELL</name>
<dbReference type="SMART" id="SM00267">
    <property type="entry name" value="GGDEF"/>
    <property type="match status" value="1"/>
</dbReference>
<feature type="domain" description="GGDEF" evidence="1">
    <location>
        <begin position="190"/>
        <end position="328"/>
    </location>
</feature>
<dbReference type="OrthoDB" id="5165646at2"/>
<evidence type="ECO:0000313" key="2">
    <source>
        <dbReference type="EMBL" id="GCE76085.1"/>
    </source>
</evidence>
<organism evidence="2 3">
    <name type="scientific">Cellulomonas biazotea</name>
    <dbReference type="NCBI Taxonomy" id="1709"/>
    <lineage>
        <taxon>Bacteria</taxon>
        <taxon>Bacillati</taxon>
        <taxon>Actinomycetota</taxon>
        <taxon>Actinomycetes</taxon>
        <taxon>Micrococcales</taxon>
        <taxon>Cellulomonadaceae</taxon>
        <taxon>Cellulomonas</taxon>
    </lineage>
</organism>
<gene>
    <name evidence="2" type="ORF">CBZ_11410</name>
</gene>
<dbReference type="InterPro" id="IPR052155">
    <property type="entry name" value="Biofilm_reg_signaling"/>
</dbReference>
<dbReference type="Pfam" id="PF00990">
    <property type="entry name" value="GGDEF"/>
    <property type="match status" value="1"/>
</dbReference>